<proteinExistence type="predicted"/>
<dbReference type="AlphaFoldDB" id="A0A0R2K745"/>
<accession>A0A0R2K745</accession>
<feature type="transmembrane region" description="Helical" evidence="1">
    <location>
        <begin position="35"/>
        <end position="53"/>
    </location>
</feature>
<evidence type="ECO:0000313" key="2">
    <source>
        <dbReference type="EMBL" id="KRN82084.1"/>
    </source>
</evidence>
<evidence type="ECO:0000256" key="1">
    <source>
        <dbReference type="SAM" id="Phobius"/>
    </source>
</evidence>
<reference evidence="3 5" key="2">
    <citation type="submission" date="2016-10" db="EMBL/GenBank/DDBJ databases">
        <authorList>
            <person name="Varghese N."/>
            <person name="Submissions S."/>
        </authorList>
    </citation>
    <scope>NUCLEOTIDE SEQUENCE [LARGE SCALE GENOMIC DNA]</scope>
    <source>
        <strain evidence="3 5">CGMCC 1.3889</strain>
    </source>
</reference>
<keyword evidence="1" id="KW-0812">Transmembrane</keyword>
<dbReference type="STRING" id="319653.SAMN04487973_11554"/>
<feature type="transmembrane region" description="Helical" evidence="1">
    <location>
        <begin position="9"/>
        <end position="29"/>
    </location>
</feature>
<keyword evidence="1" id="KW-0472">Membrane</keyword>
<dbReference type="PATRIC" id="fig|319653.3.peg.594"/>
<dbReference type="Proteomes" id="UP000051749">
    <property type="component" value="Unassembled WGS sequence"/>
</dbReference>
<gene>
    <name evidence="2" type="ORF">IV87_GL000584</name>
    <name evidence="3" type="ORF">SAMN04487973_11554</name>
</gene>
<reference evidence="2 4" key="1">
    <citation type="journal article" date="2015" name="Genome Announc.">
        <title>Expanding the biotechnology potential of lactobacilli through comparative genomics of 213 strains and associated genera.</title>
        <authorList>
            <person name="Sun Z."/>
            <person name="Harris H.M."/>
            <person name="McCann A."/>
            <person name="Guo C."/>
            <person name="Argimon S."/>
            <person name="Zhang W."/>
            <person name="Yang X."/>
            <person name="Jeffery I.B."/>
            <person name="Cooney J.C."/>
            <person name="Kagawa T.F."/>
            <person name="Liu W."/>
            <person name="Song Y."/>
            <person name="Salvetti E."/>
            <person name="Wrobel A."/>
            <person name="Rasinkangas P."/>
            <person name="Parkhill J."/>
            <person name="Rea M.C."/>
            <person name="O'Sullivan O."/>
            <person name="Ritari J."/>
            <person name="Douillard F.P."/>
            <person name="Paul Ross R."/>
            <person name="Yang R."/>
            <person name="Briner A.E."/>
            <person name="Felis G.E."/>
            <person name="de Vos W.M."/>
            <person name="Barrangou R."/>
            <person name="Klaenhammer T.R."/>
            <person name="Caufield P.W."/>
            <person name="Cui Y."/>
            <person name="Zhang H."/>
            <person name="O'Toole P.W."/>
        </authorList>
    </citation>
    <scope>NUCLEOTIDE SEQUENCE [LARGE SCALE GENOMIC DNA]</scope>
    <source>
        <strain evidence="2 4">DSM 22301</strain>
    </source>
</reference>
<evidence type="ECO:0000313" key="3">
    <source>
        <dbReference type="EMBL" id="SER75978.1"/>
    </source>
</evidence>
<evidence type="ECO:0000313" key="4">
    <source>
        <dbReference type="Proteomes" id="UP000051749"/>
    </source>
</evidence>
<keyword evidence="1" id="KW-1133">Transmembrane helix</keyword>
<organism evidence="2 4">
    <name type="scientific">Pediococcus ethanolidurans</name>
    <dbReference type="NCBI Taxonomy" id="319653"/>
    <lineage>
        <taxon>Bacteria</taxon>
        <taxon>Bacillati</taxon>
        <taxon>Bacillota</taxon>
        <taxon>Bacilli</taxon>
        <taxon>Lactobacillales</taxon>
        <taxon>Lactobacillaceae</taxon>
        <taxon>Pediococcus</taxon>
    </lineage>
</organism>
<evidence type="ECO:0000313" key="5">
    <source>
        <dbReference type="Proteomes" id="UP000182818"/>
    </source>
</evidence>
<keyword evidence="5" id="KW-1185">Reference proteome</keyword>
<dbReference type="EMBL" id="JQBY01000015">
    <property type="protein sequence ID" value="KRN82084.1"/>
    <property type="molecule type" value="Genomic_DNA"/>
</dbReference>
<dbReference type="Proteomes" id="UP000182818">
    <property type="component" value="Unassembled WGS sequence"/>
</dbReference>
<name>A0A0R2K745_9LACO</name>
<sequence>MKIKISRAILINMILDLLFGIFFIYYLFTTDSSNRYRWIITIFAAYDFTDIIMSIRKIILMNKNDKN</sequence>
<dbReference type="EMBL" id="FOGK01000015">
    <property type="protein sequence ID" value="SER75978.1"/>
    <property type="molecule type" value="Genomic_DNA"/>
</dbReference>
<comment type="caution">
    <text evidence="2">The sequence shown here is derived from an EMBL/GenBank/DDBJ whole genome shotgun (WGS) entry which is preliminary data.</text>
</comment>
<protein>
    <submittedName>
        <fullName evidence="2">Uncharacterized protein</fullName>
    </submittedName>
</protein>